<gene>
    <name evidence="4" type="ORF">IAC80_02450</name>
</gene>
<dbReference type="SUPFAM" id="SSF109604">
    <property type="entry name" value="HD-domain/PDEase-like"/>
    <property type="match status" value="1"/>
</dbReference>
<proteinExistence type="predicted"/>
<dbReference type="InterPro" id="IPR039356">
    <property type="entry name" value="YfbR/HDDC2"/>
</dbReference>
<dbReference type="GO" id="GO:0005737">
    <property type="term" value="C:cytoplasm"/>
    <property type="evidence" value="ECO:0007669"/>
    <property type="project" value="TreeGrafter"/>
</dbReference>
<evidence type="ECO:0000313" key="5">
    <source>
        <dbReference type="Proteomes" id="UP000886889"/>
    </source>
</evidence>
<comment type="caution">
    <text evidence="4">The sequence shown here is derived from an EMBL/GenBank/DDBJ whole genome shotgun (WGS) entry which is preliminary data.</text>
</comment>
<dbReference type="Gene3D" id="1.10.3210.10">
    <property type="entry name" value="Hypothetical protein af1432"/>
    <property type="match status" value="1"/>
</dbReference>
<feature type="domain" description="HD" evidence="3">
    <location>
        <begin position="14"/>
        <end position="176"/>
    </location>
</feature>
<evidence type="ECO:0000256" key="2">
    <source>
        <dbReference type="ARBA" id="ARBA00022801"/>
    </source>
</evidence>
<evidence type="ECO:0000256" key="1">
    <source>
        <dbReference type="ARBA" id="ARBA00022723"/>
    </source>
</evidence>
<dbReference type="AlphaFoldDB" id="A0A9D1T7X8"/>
<accession>A0A9D1T7X8</accession>
<dbReference type="PANTHER" id="PTHR11845:SF13">
    <property type="entry name" value="5'-DEOXYNUCLEOTIDASE HDDC2"/>
    <property type="match status" value="1"/>
</dbReference>
<dbReference type="Pfam" id="PF13023">
    <property type="entry name" value="HD_3"/>
    <property type="match status" value="1"/>
</dbReference>
<organism evidence="4 5">
    <name type="scientific">Candidatus Merdiplasma excrementigallinarum</name>
    <dbReference type="NCBI Taxonomy" id="2840864"/>
    <lineage>
        <taxon>Bacteria</taxon>
        <taxon>Bacillati</taxon>
        <taxon>Bacillota</taxon>
        <taxon>Clostridia</taxon>
        <taxon>Lachnospirales</taxon>
        <taxon>Lachnospiraceae</taxon>
        <taxon>Lachnospiraceae incertae sedis</taxon>
        <taxon>Candidatus Merdiplasma</taxon>
    </lineage>
</organism>
<reference evidence="4" key="1">
    <citation type="submission" date="2020-10" db="EMBL/GenBank/DDBJ databases">
        <authorList>
            <person name="Gilroy R."/>
        </authorList>
    </citation>
    <scope>NUCLEOTIDE SEQUENCE</scope>
    <source>
        <strain evidence="4">ChiBcec6-7307</strain>
    </source>
</reference>
<dbReference type="PANTHER" id="PTHR11845">
    <property type="entry name" value="5'-DEOXYNUCLEOTIDASE HDDC2"/>
    <property type="match status" value="1"/>
</dbReference>
<evidence type="ECO:0000259" key="3">
    <source>
        <dbReference type="Pfam" id="PF13023"/>
    </source>
</evidence>
<dbReference type="Proteomes" id="UP000886889">
    <property type="component" value="Unassembled WGS sequence"/>
</dbReference>
<dbReference type="InterPro" id="IPR006674">
    <property type="entry name" value="HD_domain"/>
</dbReference>
<name>A0A9D1T7X8_9FIRM</name>
<evidence type="ECO:0000313" key="4">
    <source>
        <dbReference type="EMBL" id="HIV22780.1"/>
    </source>
</evidence>
<keyword evidence="2" id="KW-0378">Hydrolase</keyword>
<dbReference type="EMBL" id="DVOS01000028">
    <property type="protein sequence ID" value="HIV22780.1"/>
    <property type="molecule type" value="Genomic_DNA"/>
</dbReference>
<keyword evidence="1" id="KW-0479">Metal-binding</keyword>
<sequence>MDRLEQQMKFILEADKLKQIVRQSYIGGADRKETDAEHSWHLALMCALLSEYAAEKIDVAKTMVMVLIHDMVEIDAGDTYAYDTEGNKSKRQREVKAAERIFHILPEDQAEYLRNLWEEFEAMETPEARFANTLDKIQPIMLNDATGGLAWREHQVRESQIMGRNARTAEGSPALWEYAKGLIEKNLGTNIQKDMAEE</sequence>
<reference evidence="4" key="2">
    <citation type="journal article" date="2021" name="PeerJ">
        <title>Extensive microbial diversity within the chicken gut microbiome revealed by metagenomics and culture.</title>
        <authorList>
            <person name="Gilroy R."/>
            <person name="Ravi A."/>
            <person name="Getino M."/>
            <person name="Pursley I."/>
            <person name="Horton D.L."/>
            <person name="Alikhan N.F."/>
            <person name="Baker D."/>
            <person name="Gharbi K."/>
            <person name="Hall N."/>
            <person name="Watson M."/>
            <person name="Adriaenssens E.M."/>
            <person name="Foster-Nyarko E."/>
            <person name="Jarju S."/>
            <person name="Secka A."/>
            <person name="Antonio M."/>
            <person name="Oren A."/>
            <person name="Chaudhuri R.R."/>
            <person name="La Ragione R."/>
            <person name="Hildebrand F."/>
            <person name="Pallen M.J."/>
        </authorList>
    </citation>
    <scope>NUCLEOTIDE SEQUENCE</scope>
    <source>
        <strain evidence="4">ChiBcec6-7307</strain>
    </source>
</reference>
<dbReference type="GO" id="GO:0046872">
    <property type="term" value="F:metal ion binding"/>
    <property type="evidence" value="ECO:0007669"/>
    <property type="project" value="UniProtKB-KW"/>
</dbReference>
<dbReference type="GO" id="GO:0002953">
    <property type="term" value="F:5'-deoxynucleotidase activity"/>
    <property type="evidence" value="ECO:0007669"/>
    <property type="project" value="InterPro"/>
</dbReference>
<protein>
    <submittedName>
        <fullName evidence="4">HD domain-containing protein</fullName>
    </submittedName>
</protein>